<keyword evidence="1" id="KW-1133">Transmembrane helix</keyword>
<evidence type="ECO:0000313" key="2">
    <source>
        <dbReference type="EMBL" id="DAD94578.1"/>
    </source>
</evidence>
<dbReference type="EMBL" id="BK015177">
    <property type="protein sequence ID" value="DAD94578.1"/>
    <property type="molecule type" value="Genomic_DNA"/>
</dbReference>
<evidence type="ECO:0000256" key="1">
    <source>
        <dbReference type="SAM" id="Phobius"/>
    </source>
</evidence>
<protein>
    <submittedName>
        <fullName evidence="2">Uncharacterized protein</fullName>
    </submittedName>
</protein>
<keyword evidence="1" id="KW-0472">Membrane</keyword>
<name>A0A8S5NJW4_9CAUD</name>
<organism evidence="2">
    <name type="scientific">Siphoviridae sp. ctREU2</name>
    <dbReference type="NCBI Taxonomy" id="2826333"/>
    <lineage>
        <taxon>Viruses</taxon>
        <taxon>Duplodnaviria</taxon>
        <taxon>Heunggongvirae</taxon>
        <taxon>Uroviricota</taxon>
        <taxon>Caudoviricetes</taxon>
    </lineage>
</organism>
<feature type="transmembrane region" description="Helical" evidence="1">
    <location>
        <begin position="9"/>
        <end position="26"/>
    </location>
</feature>
<keyword evidence="1" id="KW-0812">Transmembrane</keyword>
<sequence>MKQREGKSVYIIFAFAFTRHSLYLVILPK</sequence>
<accession>A0A8S5NJW4</accession>
<proteinExistence type="predicted"/>
<reference evidence="2" key="1">
    <citation type="journal article" date="2021" name="Proc. Natl. Acad. Sci. U.S.A.">
        <title>A Catalog of Tens of Thousands of Viruses from Human Metagenomes Reveals Hidden Associations with Chronic Diseases.</title>
        <authorList>
            <person name="Tisza M.J."/>
            <person name="Buck C.B."/>
        </authorList>
    </citation>
    <scope>NUCLEOTIDE SEQUENCE</scope>
    <source>
        <strain evidence="2">CtREU2</strain>
    </source>
</reference>